<evidence type="ECO:0000313" key="2">
    <source>
        <dbReference type="EMBL" id="KAJ7771666.1"/>
    </source>
</evidence>
<organism evidence="2 3">
    <name type="scientific">Mycena metata</name>
    <dbReference type="NCBI Taxonomy" id="1033252"/>
    <lineage>
        <taxon>Eukaryota</taxon>
        <taxon>Fungi</taxon>
        <taxon>Dikarya</taxon>
        <taxon>Basidiomycota</taxon>
        <taxon>Agaricomycotina</taxon>
        <taxon>Agaricomycetes</taxon>
        <taxon>Agaricomycetidae</taxon>
        <taxon>Agaricales</taxon>
        <taxon>Marasmiineae</taxon>
        <taxon>Mycenaceae</taxon>
        <taxon>Mycena</taxon>
    </lineage>
</organism>
<protein>
    <submittedName>
        <fullName evidence="2">Uncharacterized protein</fullName>
    </submittedName>
</protein>
<sequence length="373" mass="42028">MPYSQQSHNAAKQKRTAESSQMPPSTCAWPIGSRSKILIRSWQSGFGDPNFPLRTETNFKNKIQQQELPSSTLLHWRTGQILESQLREHQRKCVGTAVEVPVGCRVIGFAYFGGAGGDKTEDRWRTIICSRKFASRARNERKSYSVCLGESSIFGLSEKNPGLLYCREIKFEGEPVGSPPRCSWLQTECKVNCGVWYRGRGAGWTLSGVSKNSEVAAASCGDPARDRSCATEQLKKIAVFEAIFAINPRTLEKKKENPAPDRIATTPRASGNPHRKRDRLQHASWVPSEAGQYLDLDWEVMSRVVYLARRNEEKVGGEDARRPGNLRSFDSEIRVYSLKSDLQKIRRLRTPPEFKDGILGLQDLDQLDYSSEL</sequence>
<feature type="region of interest" description="Disordered" evidence="1">
    <location>
        <begin position="254"/>
        <end position="280"/>
    </location>
</feature>
<dbReference type="Proteomes" id="UP001215598">
    <property type="component" value="Unassembled WGS sequence"/>
</dbReference>
<accession>A0AAD7NQN0</accession>
<gene>
    <name evidence="2" type="ORF">B0H16DRAFT_1685609</name>
</gene>
<name>A0AAD7NQN0_9AGAR</name>
<evidence type="ECO:0000313" key="3">
    <source>
        <dbReference type="Proteomes" id="UP001215598"/>
    </source>
</evidence>
<dbReference type="EMBL" id="JARKIB010000015">
    <property type="protein sequence ID" value="KAJ7771666.1"/>
    <property type="molecule type" value="Genomic_DNA"/>
</dbReference>
<dbReference type="AlphaFoldDB" id="A0AAD7NQN0"/>
<proteinExistence type="predicted"/>
<evidence type="ECO:0000256" key="1">
    <source>
        <dbReference type="SAM" id="MobiDB-lite"/>
    </source>
</evidence>
<feature type="compositionally biased region" description="Polar residues" evidence="1">
    <location>
        <begin position="1"/>
        <end position="10"/>
    </location>
</feature>
<reference evidence="2" key="1">
    <citation type="submission" date="2023-03" db="EMBL/GenBank/DDBJ databases">
        <title>Massive genome expansion in bonnet fungi (Mycena s.s.) driven by repeated elements and novel gene families across ecological guilds.</title>
        <authorList>
            <consortium name="Lawrence Berkeley National Laboratory"/>
            <person name="Harder C.B."/>
            <person name="Miyauchi S."/>
            <person name="Viragh M."/>
            <person name="Kuo A."/>
            <person name="Thoen E."/>
            <person name="Andreopoulos B."/>
            <person name="Lu D."/>
            <person name="Skrede I."/>
            <person name="Drula E."/>
            <person name="Henrissat B."/>
            <person name="Morin E."/>
            <person name="Kohler A."/>
            <person name="Barry K."/>
            <person name="LaButti K."/>
            <person name="Morin E."/>
            <person name="Salamov A."/>
            <person name="Lipzen A."/>
            <person name="Mereny Z."/>
            <person name="Hegedus B."/>
            <person name="Baldrian P."/>
            <person name="Stursova M."/>
            <person name="Weitz H."/>
            <person name="Taylor A."/>
            <person name="Grigoriev I.V."/>
            <person name="Nagy L.G."/>
            <person name="Martin F."/>
            <person name="Kauserud H."/>
        </authorList>
    </citation>
    <scope>NUCLEOTIDE SEQUENCE</scope>
    <source>
        <strain evidence="2">CBHHK182m</strain>
    </source>
</reference>
<keyword evidence="3" id="KW-1185">Reference proteome</keyword>
<feature type="region of interest" description="Disordered" evidence="1">
    <location>
        <begin position="1"/>
        <end position="26"/>
    </location>
</feature>
<comment type="caution">
    <text evidence="2">The sequence shown here is derived from an EMBL/GenBank/DDBJ whole genome shotgun (WGS) entry which is preliminary data.</text>
</comment>